<evidence type="ECO:0000259" key="6">
    <source>
        <dbReference type="PROSITE" id="PS51352"/>
    </source>
</evidence>
<proteinExistence type="predicted"/>
<accession>A0ABS9KTB3</accession>
<evidence type="ECO:0000256" key="5">
    <source>
        <dbReference type="SAM" id="SignalP"/>
    </source>
</evidence>
<feature type="signal peptide" evidence="5">
    <location>
        <begin position="1"/>
        <end position="20"/>
    </location>
</feature>
<dbReference type="InterPro" id="IPR050553">
    <property type="entry name" value="Thioredoxin_ResA/DsbE_sf"/>
</dbReference>
<dbReference type="InterPro" id="IPR036249">
    <property type="entry name" value="Thioredoxin-like_sf"/>
</dbReference>
<dbReference type="InterPro" id="IPR013766">
    <property type="entry name" value="Thioredoxin_domain"/>
</dbReference>
<dbReference type="EMBL" id="JAKLTR010000009">
    <property type="protein sequence ID" value="MCG2615558.1"/>
    <property type="molecule type" value="Genomic_DNA"/>
</dbReference>
<evidence type="ECO:0000313" key="8">
    <source>
        <dbReference type="Proteomes" id="UP001165367"/>
    </source>
</evidence>
<comment type="subcellular location">
    <subcellularLocation>
        <location evidence="1">Cell envelope</location>
    </subcellularLocation>
</comment>
<dbReference type="RefSeq" id="WP_237873447.1">
    <property type="nucleotide sequence ID" value="NZ_JAKLTR010000009.1"/>
</dbReference>
<evidence type="ECO:0000256" key="2">
    <source>
        <dbReference type="ARBA" id="ARBA00022748"/>
    </source>
</evidence>
<keyword evidence="8" id="KW-1185">Reference proteome</keyword>
<feature type="chain" id="PRO_5047214066" evidence="5">
    <location>
        <begin position="21"/>
        <end position="162"/>
    </location>
</feature>
<dbReference type="PANTHER" id="PTHR42852:SF6">
    <property type="entry name" value="THIOL:DISULFIDE INTERCHANGE PROTEIN DSBE"/>
    <property type="match status" value="1"/>
</dbReference>
<evidence type="ECO:0000256" key="1">
    <source>
        <dbReference type="ARBA" id="ARBA00004196"/>
    </source>
</evidence>
<keyword evidence="3" id="KW-1015">Disulfide bond</keyword>
<comment type="caution">
    <text evidence="7">The sequence shown here is derived from an EMBL/GenBank/DDBJ whole genome shotgun (WGS) entry which is preliminary data.</text>
</comment>
<dbReference type="SUPFAM" id="SSF52833">
    <property type="entry name" value="Thioredoxin-like"/>
    <property type="match status" value="1"/>
</dbReference>
<dbReference type="Proteomes" id="UP001165367">
    <property type="component" value="Unassembled WGS sequence"/>
</dbReference>
<gene>
    <name evidence="7" type="ORF">LZZ85_14755</name>
</gene>
<dbReference type="Gene3D" id="3.40.30.10">
    <property type="entry name" value="Glutaredoxin"/>
    <property type="match status" value="1"/>
</dbReference>
<keyword evidence="2" id="KW-0201">Cytochrome c-type biogenesis</keyword>
<protein>
    <submittedName>
        <fullName evidence="7">TlpA family protein disulfide reductase</fullName>
    </submittedName>
</protein>
<dbReference type="PANTHER" id="PTHR42852">
    <property type="entry name" value="THIOL:DISULFIDE INTERCHANGE PROTEIN DSBE"/>
    <property type="match status" value="1"/>
</dbReference>
<dbReference type="InterPro" id="IPR000866">
    <property type="entry name" value="AhpC/TSA"/>
</dbReference>
<evidence type="ECO:0000313" key="7">
    <source>
        <dbReference type="EMBL" id="MCG2615558.1"/>
    </source>
</evidence>
<evidence type="ECO:0000256" key="4">
    <source>
        <dbReference type="ARBA" id="ARBA00023284"/>
    </source>
</evidence>
<sequence length="162" mass="18162">MIKSTITAFLLLFLVTVTEAQVANIGDPRLKIELPDASGKKIALSSLKGKVVLLDFWASWCMPCRSANKQLVKLYAKYKAKGFEIYSVSVDEDKNDWLKAVRKDKITWLQVNDPANLEADAIQRWQVNALPTVFLINKKGDVVAIDIEGKELDNEVARLLAE</sequence>
<keyword evidence="5" id="KW-0732">Signal</keyword>
<reference evidence="7" key="1">
    <citation type="submission" date="2022-01" db="EMBL/GenBank/DDBJ databases">
        <authorList>
            <person name="Jo J.-H."/>
            <person name="Im W.-T."/>
        </authorList>
    </citation>
    <scope>NUCLEOTIDE SEQUENCE</scope>
    <source>
        <strain evidence="7">NA20</strain>
    </source>
</reference>
<feature type="domain" description="Thioredoxin" evidence="6">
    <location>
        <begin position="23"/>
        <end position="162"/>
    </location>
</feature>
<keyword evidence="4" id="KW-0676">Redox-active center</keyword>
<dbReference type="Pfam" id="PF00578">
    <property type="entry name" value="AhpC-TSA"/>
    <property type="match status" value="1"/>
</dbReference>
<dbReference type="CDD" id="cd02966">
    <property type="entry name" value="TlpA_like_family"/>
    <property type="match status" value="1"/>
</dbReference>
<dbReference type="PROSITE" id="PS51352">
    <property type="entry name" value="THIOREDOXIN_2"/>
    <property type="match status" value="1"/>
</dbReference>
<name>A0ABS9KTB3_9BACT</name>
<organism evidence="7 8">
    <name type="scientific">Terrimonas ginsenosidimutans</name>
    <dbReference type="NCBI Taxonomy" id="2908004"/>
    <lineage>
        <taxon>Bacteria</taxon>
        <taxon>Pseudomonadati</taxon>
        <taxon>Bacteroidota</taxon>
        <taxon>Chitinophagia</taxon>
        <taxon>Chitinophagales</taxon>
        <taxon>Chitinophagaceae</taxon>
        <taxon>Terrimonas</taxon>
    </lineage>
</organism>
<evidence type="ECO:0000256" key="3">
    <source>
        <dbReference type="ARBA" id="ARBA00023157"/>
    </source>
</evidence>